<evidence type="ECO:0000256" key="12">
    <source>
        <dbReference type="ARBA" id="ARBA00060934"/>
    </source>
</evidence>
<feature type="domain" description="EML-like first beta-propeller" evidence="17">
    <location>
        <begin position="372"/>
        <end position="582"/>
    </location>
</feature>
<dbReference type="SUPFAM" id="SSF101908">
    <property type="entry name" value="Putative isomerase YbhE"/>
    <property type="match status" value="1"/>
</dbReference>
<feature type="coiled-coil region" evidence="15">
    <location>
        <begin position="1112"/>
        <end position="1146"/>
    </location>
</feature>
<evidence type="ECO:0000256" key="1">
    <source>
        <dbReference type="ARBA" id="ARBA00004611"/>
    </source>
</evidence>
<feature type="compositionally biased region" description="Basic and acidic residues" evidence="16">
    <location>
        <begin position="277"/>
        <end position="288"/>
    </location>
</feature>
<feature type="coiled-coil region" evidence="15">
    <location>
        <begin position="1733"/>
        <end position="1788"/>
    </location>
</feature>
<evidence type="ECO:0000313" key="18">
    <source>
        <dbReference type="Ensembl" id="ENSLLEP00000009803.1"/>
    </source>
</evidence>
<evidence type="ECO:0000256" key="9">
    <source>
        <dbReference type="ARBA" id="ARBA00023212"/>
    </source>
</evidence>
<keyword evidence="19" id="KW-1185">Reference proteome</keyword>
<dbReference type="GeneTree" id="ENSGT00940000161555"/>
<dbReference type="PANTHER" id="PTHR14885">
    <property type="entry name" value="CILIA- AND FLAGELLA-ASSOCIATED PROTEIN 43-RELATED"/>
    <property type="match status" value="1"/>
</dbReference>
<dbReference type="InterPro" id="IPR001680">
    <property type="entry name" value="WD40_rpt"/>
</dbReference>
<dbReference type="InterPro" id="IPR055439">
    <property type="entry name" value="Beta-prop_EML_1st"/>
</dbReference>
<gene>
    <name evidence="18" type="primary">CFAP44</name>
</gene>
<dbReference type="InterPro" id="IPR015943">
    <property type="entry name" value="WD40/YVTN_repeat-like_dom_sf"/>
</dbReference>
<feature type="region of interest" description="Disordered" evidence="16">
    <location>
        <begin position="1"/>
        <end position="289"/>
    </location>
</feature>
<evidence type="ECO:0000256" key="14">
    <source>
        <dbReference type="PROSITE-ProRule" id="PRU00221"/>
    </source>
</evidence>
<feature type="compositionally biased region" description="Acidic residues" evidence="16">
    <location>
        <begin position="1677"/>
        <end position="1710"/>
    </location>
</feature>
<feature type="compositionally biased region" description="Polar residues" evidence="16">
    <location>
        <begin position="30"/>
        <end position="40"/>
    </location>
</feature>
<name>A0A8C5MC35_9ANUR</name>
<evidence type="ECO:0000256" key="11">
    <source>
        <dbReference type="ARBA" id="ARBA00055223"/>
    </source>
</evidence>
<evidence type="ECO:0000256" key="10">
    <source>
        <dbReference type="ARBA" id="ARBA00023273"/>
    </source>
</evidence>
<dbReference type="FunFam" id="2.130.10.10:FF:000547">
    <property type="entry name" value="Cilia- and flagella-associated protein 44"/>
    <property type="match status" value="1"/>
</dbReference>
<accession>A0A8C5MC35</accession>
<keyword evidence="2" id="KW-0963">Cytoplasm</keyword>
<feature type="region of interest" description="Disordered" evidence="16">
    <location>
        <begin position="1675"/>
        <end position="1711"/>
    </location>
</feature>
<feature type="coiled-coil region" evidence="15">
    <location>
        <begin position="1611"/>
        <end position="1645"/>
    </location>
</feature>
<feature type="compositionally biased region" description="Basic and acidic residues" evidence="16">
    <location>
        <begin position="90"/>
        <end position="107"/>
    </location>
</feature>
<feature type="compositionally biased region" description="Basic and acidic residues" evidence="16">
    <location>
        <begin position="1265"/>
        <end position="1280"/>
    </location>
</feature>
<keyword evidence="10" id="KW-0966">Cell projection</keyword>
<evidence type="ECO:0000256" key="15">
    <source>
        <dbReference type="SAM" id="Coils"/>
    </source>
</evidence>
<evidence type="ECO:0000256" key="5">
    <source>
        <dbReference type="ARBA" id="ARBA00022737"/>
    </source>
</evidence>
<dbReference type="InterPro" id="IPR036322">
    <property type="entry name" value="WD40_repeat_dom_sf"/>
</dbReference>
<dbReference type="SMART" id="SM00320">
    <property type="entry name" value="WD40"/>
    <property type="match status" value="8"/>
</dbReference>
<dbReference type="OrthoDB" id="1935234at2759"/>
<dbReference type="PANTHER" id="PTHR14885:SF3">
    <property type="entry name" value="CILIA- AND FLAGELLA-ASSOCIATED PROTEIN 44"/>
    <property type="match status" value="1"/>
</dbReference>
<feature type="compositionally biased region" description="Basic and acidic residues" evidence="16">
    <location>
        <begin position="1085"/>
        <end position="1096"/>
    </location>
</feature>
<keyword evidence="9" id="KW-0206">Cytoskeleton</keyword>
<keyword evidence="6" id="KW-0282">Flagellum</keyword>
<evidence type="ECO:0000256" key="4">
    <source>
        <dbReference type="ARBA" id="ARBA00022574"/>
    </source>
</evidence>
<keyword evidence="5" id="KW-0677">Repeat</keyword>
<comment type="subcellular location">
    <subcellularLocation>
        <location evidence="1">Cytoplasm</location>
        <location evidence="1">Cytoskeleton</location>
        <location evidence="1">Flagellum axoneme</location>
    </subcellularLocation>
</comment>
<comment type="function">
    <text evidence="11">Flagellar protein involved in sperm flagellum axoneme organization and function.</text>
</comment>
<dbReference type="Pfam" id="PF23409">
    <property type="entry name" value="Beta-prop_EML"/>
    <property type="match status" value="1"/>
</dbReference>
<feature type="repeat" description="WD" evidence="14">
    <location>
        <begin position="652"/>
        <end position="684"/>
    </location>
</feature>
<reference evidence="18" key="2">
    <citation type="submission" date="2025-09" db="UniProtKB">
        <authorList>
            <consortium name="Ensembl"/>
        </authorList>
    </citation>
    <scope>IDENTIFICATION</scope>
</reference>
<dbReference type="Gene3D" id="2.130.10.10">
    <property type="entry name" value="YVTN repeat-like/Quinoprotein amine dehydrogenase"/>
    <property type="match status" value="3"/>
</dbReference>
<feature type="coiled-coil region" evidence="15">
    <location>
        <begin position="1515"/>
        <end position="1542"/>
    </location>
</feature>
<keyword evidence="4 14" id="KW-0853">WD repeat</keyword>
<reference evidence="18" key="1">
    <citation type="submission" date="2025-08" db="UniProtKB">
        <authorList>
            <consortium name="Ensembl"/>
        </authorList>
    </citation>
    <scope>IDENTIFICATION</scope>
</reference>
<evidence type="ECO:0000256" key="13">
    <source>
        <dbReference type="ARBA" id="ARBA00074727"/>
    </source>
</evidence>
<evidence type="ECO:0000256" key="3">
    <source>
        <dbReference type="ARBA" id="ARBA00022553"/>
    </source>
</evidence>
<keyword evidence="3" id="KW-0597">Phosphoprotein</keyword>
<feature type="region of interest" description="Disordered" evidence="16">
    <location>
        <begin position="1261"/>
        <end position="1280"/>
    </location>
</feature>
<comment type="similarity">
    <text evidence="12">Belongs to the CFAP44 family.</text>
</comment>
<evidence type="ECO:0000256" key="8">
    <source>
        <dbReference type="ARBA" id="ARBA00023069"/>
    </source>
</evidence>
<evidence type="ECO:0000256" key="7">
    <source>
        <dbReference type="ARBA" id="ARBA00023054"/>
    </source>
</evidence>
<feature type="compositionally biased region" description="Basic and acidic residues" evidence="16">
    <location>
        <begin position="149"/>
        <end position="160"/>
    </location>
</feature>
<dbReference type="SUPFAM" id="SSF50978">
    <property type="entry name" value="WD40 repeat-like"/>
    <property type="match status" value="1"/>
</dbReference>
<dbReference type="PROSITE" id="PS50294">
    <property type="entry name" value="WD_REPEATS_REGION"/>
    <property type="match status" value="2"/>
</dbReference>
<feature type="coiled-coil region" evidence="15">
    <location>
        <begin position="1823"/>
        <end position="2007"/>
    </location>
</feature>
<evidence type="ECO:0000259" key="17">
    <source>
        <dbReference type="Pfam" id="PF23409"/>
    </source>
</evidence>
<evidence type="ECO:0000313" key="19">
    <source>
        <dbReference type="Proteomes" id="UP000694569"/>
    </source>
</evidence>
<dbReference type="Proteomes" id="UP000694569">
    <property type="component" value="Unplaced"/>
</dbReference>
<organism evidence="18 19">
    <name type="scientific">Leptobrachium leishanense</name>
    <name type="common">Leishan spiny toad</name>
    <dbReference type="NCBI Taxonomy" id="445787"/>
    <lineage>
        <taxon>Eukaryota</taxon>
        <taxon>Metazoa</taxon>
        <taxon>Chordata</taxon>
        <taxon>Craniata</taxon>
        <taxon>Vertebrata</taxon>
        <taxon>Euteleostomi</taxon>
        <taxon>Amphibia</taxon>
        <taxon>Batrachia</taxon>
        <taxon>Anura</taxon>
        <taxon>Pelobatoidea</taxon>
        <taxon>Megophryidae</taxon>
        <taxon>Leptobrachium</taxon>
    </lineage>
</organism>
<dbReference type="Ensembl" id="ENSLLET00000010185.1">
    <property type="protein sequence ID" value="ENSLLEP00000009803.1"/>
    <property type="gene ID" value="ENSLLEG00000006250.1"/>
</dbReference>
<evidence type="ECO:0000256" key="2">
    <source>
        <dbReference type="ARBA" id="ARBA00022490"/>
    </source>
</evidence>
<dbReference type="GO" id="GO:0007288">
    <property type="term" value="P:sperm axoneme assembly"/>
    <property type="evidence" value="ECO:0007669"/>
    <property type="project" value="UniProtKB-ARBA"/>
</dbReference>
<dbReference type="Pfam" id="PF00400">
    <property type="entry name" value="WD40"/>
    <property type="match status" value="3"/>
</dbReference>
<dbReference type="FunFam" id="2.130.10.10:FF:000401">
    <property type="entry name" value="Cilia- and flagella-associated protein 44"/>
    <property type="match status" value="1"/>
</dbReference>
<protein>
    <recommendedName>
        <fullName evidence="13">Cilia- and flagella-associated protein 44</fullName>
    </recommendedName>
</protein>
<proteinExistence type="inferred from homology"/>
<keyword evidence="7 15" id="KW-0175">Coiled coil</keyword>
<sequence>MAAPESDQTPGDIPSMEELIKPAEDVVGAKSSTDEANNPDFSPRHPREGSGTADTSQDLVASEEAGVLQEPLQLDTERPASSNQPHMAIGRHDNLETRDGGKERQDVEETSSEGGTQRGGEGGKEKLDDVSAPPANDEQTGQPSDSAPEEPRGQVERPDSAPEEPSEQVEPPDLAPEELKEEQVEPPESAPEELEDSIPKGQVEPPDSAPEGQVEPPDSAPEGQVEPPDSAPEGQVEPPDSAPEGQVEPPDSAPEGQVEPPDSAPEGQVEPPDSAPEEPKVEEQKEPEDTIPENLFYDYNSICSQPFITPNSGIPSNVLHMLHSFGYDCNRRVNLHLLDDQTLLYVAGTVTVIVTLKPPAQRYLRSSSGGGIGAVAVHPSKKYFAVAEKGKKPNIVIYEYPSLKPYRILRGGTMEAYAFVDFNASGTLLASVGSSPDFMLTLWDWKQEKIMLRSKAFSQDVFQVTFSPENEEQLTTCGTGHIKFWKMARTFTGLKLQGDLGRFGKTSLTDIEGYVELPDGKVISGSEWGNMLLWEGGLIKVELCRKGRRPCHNGPINQFVLDEGELITIGVDGYVRVWDFETVDTADTIDDTGLLEMEPMNELHVEKDVSLRFMVKMAEAESPMWFSQDAHGAIWKLDLSFSNITQDPECIFSFHSRNITALDASPSTHLMASTSLDRSVRIYDFVGKAPLAEMKFKQGGTALVWAPRMVNPKGGLFVAGFEDGVVRVLEVYNPLGFRLVSGRAGTQDAEIILKQAFKPHSAAVTALAYERNGEILATGSEDNTVFVFAVGEKYEPIGFVGVPGPVVELHWSPSSHEQNTLLVLCRNGYAIQIPAPAAQQRDPAVTYEIPDLPLKYYRFSSIKSKIEREDEIARRQRAREEQRKELEAWTTRQKELGVDVTEEEMQQRMDEEEEALPPLYIPEHPSSILCGFYATPGKFWLSLDGYDAGYLYLCEFTDSHTQTPDPSARTDEPLQALPVEDAASNPIYKAHFSSNKQLLFCGMQDGSIRVYPLQANDPLMTSMHGYWSLGIHDNQYGTIQAICCSYDHQYLVSCGADGNIFTFSILSMEDIERHLKVKKAKVPSPRRDLEREKPAEDIDDPNAYSIENAKQKRQYDLQLKRAEERKDAKRQELARLRDDFRLLLARNTKLPAHMQLGRAEFEMDSRIREEMERQTSERIHTVMKELVWEQEKHNMGLKKLQERFRDDLEFDTVTVHGIVAAHQVSTYRLPSLSEKYKVKGLLSKTRQIRLDQDVKEAEAFSDGQELEKAEQSAGDERQVKVYDQKQSWAGKSRGAGHLERMKKVVEKTEKMKSKITNRKQEWAELYKQKPSWDYEDPKDVLAIKNAKENMGDFKLKTASDYTVPEHLRINAEKKRNELATLECMIHKKKKAINLRILSLRDFKMNTIKEIQRLVEELTLVQSTLDSSMHLPVPLVPSMLPDEVPEKRFQFTSETLVKFKLEQESKVLGPGPSQQSGFGGFGSEKTSSVMQEETPFQPYPIYEPVEKGSRTSIRLTQSQETERSDLEKEIMQMEEIKNIYNQEKLIQKVNRLVASFDAELQLLRHQKLRLDVEMKMGDLRHITLFEELLLLKDFEKREDILQERVNERMVEKEEVQRKSEDYLQQLEAKKKDIAQLQEKEKALHSAFQASLGENNKLVVFLTKVFKKKVKRTKKEVRGDDEDDVNSDDDSDVDSSWDSADDDSGSDGDVFDDSICPDNCDPALFENTLQLREKRLDIEEALTEEKKIVDNLKKEYDALTKKAKIIEGNLKAAEEELDVFQREKQQKLNELHVVVPMKLHQVEYTVNGEIPSDLSQALVFSRRTKESLEQRILELDVEREEHVKLLKAAREQHKLLIRERKEMEGKIQKLEDQCHQQMMRKFGRLVDLESLQTLSVNSNLEELKIKSSEHQQKMDKEIEAWEVKVVEVKKGLMEVTREQTRKLEKMNELLTEMKSLEAKLDALQTNVGEEFQGLRNAEVKERKKLLRVVEAQAEEIESLKEEISLLSKKGGSILPPAQPQVTAAHSGTTV</sequence>
<evidence type="ECO:0000256" key="16">
    <source>
        <dbReference type="SAM" id="MobiDB-lite"/>
    </source>
</evidence>
<keyword evidence="8" id="KW-0969">Cilium</keyword>
<evidence type="ECO:0000256" key="6">
    <source>
        <dbReference type="ARBA" id="ARBA00022846"/>
    </source>
</evidence>
<feature type="region of interest" description="Disordered" evidence="16">
    <location>
        <begin position="1079"/>
        <end position="1102"/>
    </location>
</feature>
<dbReference type="PROSITE" id="PS50082">
    <property type="entry name" value="WD_REPEATS_2"/>
    <property type="match status" value="2"/>
</dbReference>
<feature type="repeat" description="WD" evidence="14">
    <location>
        <begin position="757"/>
        <end position="788"/>
    </location>
</feature>